<sequence>MAYGRYRRRRSYRRRRRSLSNRNVFVKTSAKAQARQIAALRNRINSVYRRTKPEIKNVVGSSISTTFSSDVITKIWLTGILPRPTPNSGSDHGIIGNYCKVLSLQLNGSFEYYNTSQTGYHNSESSGCQMRIIILQRKTPEDIATSYDLGDFIPNASNTGAEYSTMAVKPLQTGITEKWDVLYDKRYVLTSDNNQKMFRIKVRPKPYRFNAENNDIFNYVRFVVVSSGLHYDSNFTEYVEMCQMSKLSYTDA</sequence>
<evidence type="ECO:0000313" key="1">
    <source>
        <dbReference type="EMBL" id="QRV62012.1"/>
    </source>
</evidence>
<reference evidence="1" key="1">
    <citation type="submission" date="2020-02" db="EMBL/GenBank/DDBJ databases">
        <title>A reference catalog of swine virome.</title>
        <authorList>
            <person name="He B."/>
            <person name="Tu C."/>
        </authorList>
    </citation>
    <scope>NUCLEOTIDE SEQUENCE</scope>
    <source>
        <strain evidence="1">VIRES_HeB02_2265194</strain>
    </source>
</reference>
<name>A0A894JV53_9VIRU</name>
<accession>A0A894JV53</accession>
<dbReference type="Gene3D" id="2.60.120.20">
    <property type="match status" value="1"/>
</dbReference>
<proteinExistence type="predicted"/>
<organism evidence="1">
    <name type="scientific">ssDNA virus sp</name>
    <dbReference type="NCBI Taxonomy" id="2593122"/>
    <lineage>
        <taxon>Viruses</taxon>
    </lineage>
</organism>
<protein>
    <submittedName>
        <fullName evidence="1">Putative capsid protein</fullName>
    </submittedName>
</protein>
<dbReference type="EMBL" id="MT135473">
    <property type="protein sequence ID" value="QRV62012.1"/>
    <property type="molecule type" value="Genomic_DNA"/>
</dbReference>
<dbReference type="InterPro" id="IPR029053">
    <property type="entry name" value="Viral_coat"/>
</dbReference>